<feature type="domain" description="Lethal giant larvae (Lgl)-like C-terminal" evidence="12">
    <location>
        <begin position="346"/>
        <end position="638"/>
    </location>
</feature>
<comment type="similarity">
    <text evidence="2">Belongs to the GOSR1 family.</text>
</comment>
<dbReference type="InterPro" id="IPR023601">
    <property type="entry name" value="Golgi_SNAP_su1"/>
</dbReference>
<evidence type="ECO:0000256" key="11">
    <source>
        <dbReference type="SAM" id="Phobius"/>
    </source>
</evidence>
<dbReference type="PANTHER" id="PTHR21094:SF2">
    <property type="entry name" value="GOLGI SNAP RECEPTOR COMPLEX MEMBER 1"/>
    <property type="match status" value="1"/>
</dbReference>
<keyword evidence="3" id="KW-0813">Transport</keyword>
<sequence>MAFWAVDDDNSPLTVFTFDEDNVHMIDSVKLEAHLQVDGQATQQLSIREPVIKMAWSGYSNSTDPRGGETTLTVLGGLDPTHGGNATVLWFPPFQPQAGTKTQPGELDPIFRAAMVNSLGPVDLAEYAVGGEIQDFLLVPKESPHYAGQYDPYAVLLLVATKDGDRIVRAYTFPPSRSIQSESQTSEGAQPSQPHETDVDLVEHHDLPPFIDLTLPFSPLSGGAGLRGGHLLTLEADAYERICEAGKPPSQSALAVKLDGGQAFADQTKHDEIRLTKYQPHRLMITYNANLRILFFDVSAQLLVGGELEAFTGHFPNRLPALTVELESVWGELLSRGKCTSSEPPAIQAVYLATEALEVATVLDTGEVVVHRFNSPPTSSKAAHNNDIVLLHSSPIESHSKLSPYFCLMNKGKVEACSISDTGFLAVSYSNGSVVAVDMRGPSIIYSSDPNTKDKHKLSPSKHRGASIDIAKALAWTISRLEKDEILRVRLVISKNSGAQEVITLVPSGSPATWGISGEPVATHGVSEPLNEGVFVLDSKTGTMVGATGSLLASSYRSESPNSPSILVTVGAKGARTYTNITGDRIGKADWGIRAGNAIAAQVVQRMASRALAVVTDKEEVFAYSLPHLEFITRFKLLPLDRGSRETAERSPSGAAGSASTTAASLAATAASAQASIYNKLSSALGERGQLLGGLEESFNSLEQGSRGMVTQDLEANGSPERWKDLELELDDLSTKLQEINDQLGELASKPELLSTSMLRAIQRHRELHQDNVRELKRSKGNVKSALDQATLLSGVRNDIDAYKSSAADSLLAERGRIDSSHRMTDDIIDQAYETRAEFSRQRTSLAGINTRIVQVMNTMPGINNLIGMIKSRRRRDAIIMGVVIGVCMILLLSYMRS</sequence>
<dbReference type="OrthoDB" id="19944at2759"/>
<evidence type="ECO:0000256" key="10">
    <source>
        <dbReference type="SAM" id="MobiDB-lite"/>
    </source>
</evidence>
<dbReference type="GO" id="GO:0006888">
    <property type="term" value="P:endoplasmic reticulum to Golgi vesicle-mediated transport"/>
    <property type="evidence" value="ECO:0007669"/>
    <property type="project" value="InterPro"/>
</dbReference>
<keyword evidence="14" id="KW-1185">Reference proteome</keyword>
<dbReference type="Pfam" id="PF12352">
    <property type="entry name" value="V-SNARE_C"/>
    <property type="match status" value="1"/>
</dbReference>
<dbReference type="EMBL" id="SDEE01000027">
    <property type="protein sequence ID" value="RXW24028.1"/>
    <property type="molecule type" value="Genomic_DNA"/>
</dbReference>
<comment type="subcellular location">
    <subcellularLocation>
        <location evidence="1">Golgi apparatus membrane</location>
        <topology evidence="1">Single-pass type IV membrane protein</topology>
    </subcellularLocation>
</comment>
<keyword evidence="4 11" id="KW-0812">Transmembrane</keyword>
<dbReference type="GO" id="GO:0005797">
    <property type="term" value="C:Golgi medial cisterna"/>
    <property type="evidence" value="ECO:0007669"/>
    <property type="project" value="TreeGrafter"/>
</dbReference>
<comment type="caution">
    <text evidence="13">The sequence shown here is derived from an EMBL/GenBank/DDBJ whole genome shotgun (WGS) entry which is preliminary data.</text>
</comment>
<feature type="coiled-coil region" evidence="9">
    <location>
        <begin position="723"/>
        <end position="779"/>
    </location>
</feature>
<evidence type="ECO:0000256" key="1">
    <source>
        <dbReference type="ARBA" id="ARBA00004409"/>
    </source>
</evidence>
<keyword evidence="9" id="KW-0175">Coiled coil</keyword>
<gene>
    <name evidence="13" type="ORF">EST38_g1807</name>
</gene>
<evidence type="ECO:0000256" key="2">
    <source>
        <dbReference type="ARBA" id="ARBA00008473"/>
    </source>
</evidence>
<dbReference type="GO" id="GO:0005801">
    <property type="term" value="C:cis-Golgi network"/>
    <property type="evidence" value="ECO:0007669"/>
    <property type="project" value="InterPro"/>
</dbReference>
<dbReference type="STRING" id="2316362.A0A4V1Q517"/>
<dbReference type="GO" id="GO:0006906">
    <property type="term" value="P:vesicle fusion"/>
    <property type="evidence" value="ECO:0007669"/>
    <property type="project" value="TreeGrafter"/>
</dbReference>
<feature type="region of interest" description="Disordered" evidence="10">
    <location>
        <begin position="173"/>
        <end position="197"/>
    </location>
</feature>
<keyword evidence="7" id="KW-0333">Golgi apparatus</keyword>
<evidence type="ECO:0000256" key="6">
    <source>
        <dbReference type="ARBA" id="ARBA00022989"/>
    </source>
</evidence>
<name>A0A4V1Q517_9AGAR</name>
<proteinExistence type="inferred from homology"/>
<protein>
    <recommendedName>
        <fullName evidence="12">Lethal giant larvae (Lgl)-like C-terminal domain-containing protein</fullName>
    </recommendedName>
</protein>
<evidence type="ECO:0000313" key="14">
    <source>
        <dbReference type="Proteomes" id="UP000290288"/>
    </source>
</evidence>
<feature type="compositionally biased region" description="Polar residues" evidence="10">
    <location>
        <begin position="175"/>
        <end position="194"/>
    </location>
</feature>
<dbReference type="Pfam" id="PF08596">
    <property type="entry name" value="Lgl_C"/>
    <property type="match status" value="1"/>
</dbReference>
<dbReference type="GO" id="GO:0015031">
    <property type="term" value="P:protein transport"/>
    <property type="evidence" value="ECO:0007669"/>
    <property type="project" value="UniProtKB-KW"/>
</dbReference>
<keyword evidence="6 11" id="KW-1133">Transmembrane helix</keyword>
<accession>A0A4V1Q517</accession>
<evidence type="ECO:0000256" key="4">
    <source>
        <dbReference type="ARBA" id="ARBA00022692"/>
    </source>
</evidence>
<evidence type="ECO:0000259" key="12">
    <source>
        <dbReference type="Pfam" id="PF08596"/>
    </source>
</evidence>
<evidence type="ECO:0000256" key="5">
    <source>
        <dbReference type="ARBA" id="ARBA00022927"/>
    </source>
</evidence>
<dbReference type="GO" id="GO:0031201">
    <property type="term" value="C:SNARE complex"/>
    <property type="evidence" value="ECO:0007669"/>
    <property type="project" value="TreeGrafter"/>
</dbReference>
<feature type="transmembrane region" description="Helical" evidence="11">
    <location>
        <begin position="878"/>
        <end position="896"/>
    </location>
</feature>
<dbReference type="AlphaFoldDB" id="A0A4V1Q517"/>
<evidence type="ECO:0000256" key="7">
    <source>
        <dbReference type="ARBA" id="ARBA00023034"/>
    </source>
</evidence>
<keyword evidence="8 11" id="KW-0472">Membrane</keyword>
<dbReference type="GO" id="GO:0000139">
    <property type="term" value="C:Golgi membrane"/>
    <property type="evidence" value="ECO:0007669"/>
    <property type="project" value="UniProtKB-SubCell"/>
</dbReference>
<evidence type="ECO:0000256" key="3">
    <source>
        <dbReference type="ARBA" id="ARBA00022448"/>
    </source>
</evidence>
<reference evidence="13 14" key="1">
    <citation type="submission" date="2019-01" db="EMBL/GenBank/DDBJ databases">
        <title>Draft genome sequence of Psathyrella aberdarensis IHI B618.</title>
        <authorList>
            <person name="Buettner E."/>
            <person name="Kellner H."/>
        </authorList>
    </citation>
    <scope>NUCLEOTIDE SEQUENCE [LARGE SCALE GENOMIC DNA]</scope>
    <source>
        <strain evidence="13 14">IHI B618</strain>
    </source>
</reference>
<evidence type="ECO:0000313" key="13">
    <source>
        <dbReference type="EMBL" id="RXW24028.1"/>
    </source>
</evidence>
<dbReference type="GO" id="GO:0005484">
    <property type="term" value="F:SNAP receptor activity"/>
    <property type="evidence" value="ECO:0007669"/>
    <property type="project" value="TreeGrafter"/>
</dbReference>
<dbReference type="GO" id="GO:0048219">
    <property type="term" value="P:inter-Golgi cisterna vesicle-mediated transport"/>
    <property type="evidence" value="ECO:0007669"/>
    <property type="project" value="TreeGrafter"/>
</dbReference>
<dbReference type="InterPro" id="IPR013905">
    <property type="entry name" value="Lgl_C_dom"/>
</dbReference>
<organism evidence="13 14">
    <name type="scientific">Candolleomyces aberdarensis</name>
    <dbReference type="NCBI Taxonomy" id="2316362"/>
    <lineage>
        <taxon>Eukaryota</taxon>
        <taxon>Fungi</taxon>
        <taxon>Dikarya</taxon>
        <taxon>Basidiomycota</taxon>
        <taxon>Agaricomycotina</taxon>
        <taxon>Agaricomycetes</taxon>
        <taxon>Agaricomycetidae</taxon>
        <taxon>Agaricales</taxon>
        <taxon>Agaricineae</taxon>
        <taxon>Psathyrellaceae</taxon>
        <taxon>Candolleomyces</taxon>
    </lineage>
</organism>
<dbReference type="PANTHER" id="PTHR21094">
    <property type="entry name" value="GOS-28 SNARE- RELATED"/>
    <property type="match status" value="1"/>
</dbReference>
<evidence type="ECO:0000256" key="8">
    <source>
        <dbReference type="ARBA" id="ARBA00023136"/>
    </source>
</evidence>
<keyword evidence="5" id="KW-0653">Protein transport</keyword>
<dbReference type="Proteomes" id="UP000290288">
    <property type="component" value="Unassembled WGS sequence"/>
</dbReference>
<evidence type="ECO:0000256" key="9">
    <source>
        <dbReference type="SAM" id="Coils"/>
    </source>
</evidence>